<dbReference type="InterPro" id="IPR036388">
    <property type="entry name" value="WH-like_DNA-bd_sf"/>
</dbReference>
<dbReference type="PANTHER" id="PTHR44688">
    <property type="entry name" value="DNA-BINDING TRANSCRIPTIONAL ACTIVATOR DEVR_DOSR"/>
    <property type="match status" value="1"/>
</dbReference>
<organism evidence="5 6">
    <name type="scientific">Szabonella alba</name>
    <dbReference type="NCBI Taxonomy" id="2804194"/>
    <lineage>
        <taxon>Bacteria</taxon>
        <taxon>Pseudomonadati</taxon>
        <taxon>Pseudomonadota</taxon>
        <taxon>Alphaproteobacteria</taxon>
        <taxon>Rhodobacterales</taxon>
        <taxon>Paracoccaceae</taxon>
        <taxon>Szabonella</taxon>
    </lineage>
</organism>
<protein>
    <submittedName>
        <fullName evidence="5">Response regulator transcription factor</fullName>
    </submittedName>
</protein>
<keyword evidence="3" id="KW-0804">Transcription</keyword>
<comment type="caution">
    <text evidence="5">The sequence shown here is derived from an EMBL/GenBank/DDBJ whole genome shotgun (WGS) entry which is preliminary data.</text>
</comment>
<dbReference type="SUPFAM" id="SSF46894">
    <property type="entry name" value="C-terminal effector domain of the bipartite response regulators"/>
    <property type="match status" value="1"/>
</dbReference>
<evidence type="ECO:0000313" key="5">
    <source>
        <dbReference type="EMBL" id="MBL4919455.1"/>
    </source>
</evidence>
<dbReference type="PROSITE" id="PS00622">
    <property type="entry name" value="HTH_LUXR_1"/>
    <property type="match status" value="1"/>
</dbReference>
<dbReference type="GO" id="GO:0003677">
    <property type="term" value="F:DNA binding"/>
    <property type="evidence" value="ECO:0007669"/>
    <property type="project" value="UniProtKB-KW"/>
</dbReference>
<dbReference type="Pfam" id="PF00196">
    <property type="entry name" value="GerE"/>
    <property type="match status" value="1"/>
</dbReference>
<dbReference type="AlphaFoldDB" id="A0A8K0Y1L7"/>
<evidence type="ECO:0000256" key="3">
    <source>
        <dbReference type="ARBA" id="ARBA00023163"/>
    </source>
</evidence>
<gene>
    <name evidence="5" type="ORF">JL811_19845</name>
</gene>
<evidence type="ECO:0000256" key="2">
    <source>
        <dbReference type="ARBA" id="ARBA00023125"/>
    </source>
</evidence>
<feature type="non-terminal residue" evidence="5">
    <location>
        <position position="1"/>
    </location>
</feature>
<dbReference type="PRINTS" id="PR00038">
    <property type="entry name" value="HTHLUXR"/>
</dbReference>
<reference evidence="5" key="1">
    <citation type="submission" date="2021-01" db="EMBL/GenBank/DDBJ databases">
        <title>Tabrizicola alba sp. nov. a motile alkaliphilic bacterium isolated from a soda lake.</title>
        <authorList>
            <person name="Szuroczki S."/>
            <person name="Abbaszade G."/>
            <person name="Schumann P."/>
            <person name="Toth E."/>
        </authorList>
    </citation>
    <scope>NUCLEOTIDE SEQUENCE</scope>
    <source>
        <strain evidence="5">DMG-N-6</strain>
    </source>
</reference>
<evidence type="ECO:0000313" key="6">
    <source>
        <dbReference type="Proteomes" id="UP000648908"/>
    </source>
</evidence>
<keyword evidence="1" id="KW-0805">Transcription regulation</keyword>
<dbReference type="SMART" id="SM00421">
    <property type="entry name" value="HTH_LUXR"/>
    <property type="match status" value="1"/>
</dbReference>
<dbReference type="InterPro" id="IPR000792">
    <property type="entry name" value="Tscrpt_reg_LuxR_C"/>
</dbReference>
<dbReference type="PANTHER" id="PTHR44688:SF16">
    <property type="entry name" value="DNA-BINDING TRANSCRIPTIONAL ACTIVATOR DEVR_DOSR"/>
    <property type="match status" value="1"/>
</dbReference>
<keyword evidence="6" id="KW-1185">Reference proteome</keyword>
<dbReference type="Gene3D" id="1.10.10.10">
    <property type="entry name" value="Winged helix-like DNA-binding domain superfamily/Winged helix DNA-binding domain"/>
    <property type="match status" value="1"/>
</dbReference>
<keyword evidence="2" id="KW-0238">DNA-binding</keyword>
<dbReference type="GO" id="GO:0006355">
    <property type="term" value="P:regulation of DNA-templated transcription"/>
    <property type="evidence" value="ECO:0007669"/>
    <property type="project" value="InterPro"/>
</dbReference>
<name>A0A8K0Y1L7_9RHOB</name>
<proteinExistence type="predicted"/>
<dbReference type="RefSeq" id="WP_202690430.1">
    <property type="nucleotide sequence ID" value="NZ_JAESVN010000045.1"/>
</dbReference>
<dbReference type="InterPro" id="IPR016032">
    <property type="entry name" value="Sig_transdc_resp-reg_C-effctor"/>
</dbReference>
<accession>A0A8K0Y1L7</accession>
<dbReference type="PROSITE" id="PS50043">
    <property type="entry name" value="HTH_LUXR_2"/>
    <property type="match status" value="1"/>
</dbReference>
<evidence type="ECO:0000259" key="4">
    <source>
        <dbReference type="PROSITE" id="PS50043"/>
    </source>
</evidence>
<dbReference type="EMBL" id="JAESVN010000045">
    <property type="protein sequence ID" value="MBL4919455.1"/>
    <property type="molecule type" value="Genomic_DNA"/>
</dbReference>
<evidence type="ECO:0000256" key="1">
    <source>
        <dbReference type="ARBA" id="ARBA00023015"/>
    </source>
</evidence>
<dbReference type="CDD" id="cd06170">
    <property type="entry name" value="LuxR_C_like"/>
    <property type="match status" value="1"/>
</dbReference>
<dbReference type="Proteomes" id="UP000648908">
    <property type="component" value="Unassembled WGS sequence"/>
</dbReference>
<sequence>YLPIELVEKRQVATEEPGMGLSRREFGVLELLAEGMPNREIGAALTLAEPTVKMHVKSICKKLGVSNRTQAVIAARDRKLI</sequence>
<feature type="domain" description="HTH luxR-type" evidence="4">
    <location>
        <begin position="14"/>
        <end position="79"/>
    </location>
</feature>